<feature type="transmembrane region" description="Helical" evidence="5">
    <location>
        <begin position="170"/>
        <end position="192"/>
    </location>
</feature>
<protein>
    <submittedName>
        <fullName evidence="7">YOR378W-like protein</fullName>
    </submittedName>
</protein>
<dbReference type="Gene3D" id="1.20.1720.10">
    <property type="entry name" value="Multidrug resistance protein D"/>
    <property type="match status" value="1"/>
</dbReference>
<comment type="caution">
    <text evidence="7">The sequence shown here is derived from an EMBL/GenBank/DDBJ whole genome shotgun (WGS) entry which is preliminary data.</text>
</comment>
<feature type="transmembrane region" description="Helical" evidence="5">
    <location>
        <begin position="350"/>
        <end position="366"/>
    </location>
</feature>
<dbReference type="RefSeq" id="XP_064765402.1">
    <property type="nucleotide sequence ID" value="XM_064909350.1"/>
</dbReference>
<name>A0ABR1EXN9_9ASCO</name>
<evidence type="ECO:0000313" key="8">
    <source>
        <dbReference type="Proteomes" id="UP001498771"/>
    </source>
</evidence>
<organism evidence="7 8">
    <name type="scientific">Myxozyma melibiosi</name>
    <dbReference type="NCBI Taxonomy" id="54550"/>
    <lineage>
        <taxon>Eukaryota</taxon>
        <taxon>Fungi</taxon>
        <taxon>Dikarya</taxon>
        <taxon>Ascomycota</taxon>
        <taxon>Saccharomycotina</taxon>
        <taxon>Lipomycetes</taxon>
        <taxon>Lipomycetales</taxon>
        <taxon>Lipomycetaceae</taxon>
        <taxon>Myxozyma</taxon>
    </lineage>
</organism>
<feature type="transmembrane region" description="Helical" evidence="5">
    <location>
        <begin position="309"/>
        <end position="330"/>
    </location>
</feature>
<feature type="transmembrane region" description="Helical" evidence="5">
    <location>
        <begin position="435"/>
        <end position="456"/>
    </location>
</feature>
<dbReference type="InterPro" id="IPR036259">
    <property type="entry name" value="MFS_trans_sf"/>
</dbReference>
<reference evidence="7 8" key="1">
    <citation type="submission" date="2024-03" db="EMBL/GenBank/DDBJ databases">
        <title>Genome-scale model development and genomic sequencing of the oleaginous clade Lipomyces.</title>
        <authorList>
            <consortium name="Lawrence Berkeley National Laboratory"/>
            <person name="Czajka J.J."/>
            <person name="Han Y."/>
            <person name="Kim J."/>
            <person name="Mondo S.J."/>
            <person name="Hofstad B.A."/>
            <person name="Robles A."/>
            <person name="Haridas S."/>
            <person name="Riley R."/>
            <person name="LaButti K."/>
            <person name="Pangilinan J."/>
            <person name="Andreopoulos W."/>
            <person name="Lipzen A."/>
            <person name="Yan J."/>
            <person name="Wang M."/>
            <person name="Ng V."/>
            <person name="Grigoriev I.V."/>
            <person name="Spatafora J.W."/>
            <person name="Magnuson J.K."/>
            <person name="Baker S.E."/>
            <person name="Pomraning K.R."/>
        </authorList>
    </citation>
    <scope>NUCLEOTIDE SEQUENCE [LARGE SCALE GENOMIC DNA]</scope>
    <source>
        <strain evidence="7 8">Phaff 52-87</strain>
    </source>
</reference>
<keyword evidence="3 5" id="KW-1133">Transmembrane helix</keyword>
<feature type="transmembrane region" description="Helical" evidence="5">
    <location>
        <begin position="198"/>
        <end position="220"/>
    </location>
</feature>
<evidence type="ECO:0000256" key="2">
    <source>
        <dbReference type="ARBA" id="ARBA00022692"/>
    </source>
</evidence>
<dbReference type="InterPro" id="IPR020846">
    <property type="entry name" value="MFS_dom"/>
</dbReference>
<feature type="transmembrane region" description="Helical" evidence="5">
    <location>
        <begin position="109"/>
        <end position="134"/>
    </location>
</feature>
<evidence type="ECO:0000256" key="4">
    <source>
        <dbReference type="ARBA" id="ARBA00023136"/>
    </source>
</evidence>
<feature type="transmembrane region" description="Helical" evidence="5">
    <location>
        <begin position="398"/>
        <end position="423"/>
    </location>
</feature>
<dbReference type="PANTHER" id="PTHR42718:SF1">
    <property type="entry name" value="LOW AFFINITY AMMONIUM TRANSPORTER"/>
    <property type="match status" value="1"/>
</dbReference>
<accession>A0ABR1EXN9</accession>
<evidence type="ECO:0000256" key="1">
    <source>
        <dbReference type="ARBA" id="ARBA00004141"/>
    </source>
</evidence>
<dbReference type="PROSITE" id="PS50850">
    <property type="entry name" value="MFS"/>
    <property type="match status" value="1"/>
</dbReference>
<keyword evidence="2 5" id="KW-0812">Transmembrane</keyword>
<dbReference type="InterPro" id="IPR011701">
    <property type="entry name" value="MFS"/>
</dbReference>
<dbReference type="EMBL" id="JBBJBU010000019">
    <property type="protein sequence ID" value="KAK7202369.1"/>
    <property type="molecule type" value="Genomic_DNA"/>
</dbReference>
<feature type="domain" description="Major facilitator superfamily (MFS) profile" evidence="6">
    <location>
        <begin position="39"/>
        <end position="499"/>
    </location>
</feature>
<dbReference type="GeneID" id="90034862"/>
<feature type="transmembrane region" description="Helical" evidence="5">
    <location>
        <begin position="271"/>
        <end position="289"/>
    </location>
</feature>
<feature type="transmembrane region" description="Helical" evidence="5">
    <location>
        <begin position="476"/>
        <end position="497"/>
    </location>
</feature>
<dbReference type="CDD" id="cd17476">
    <property type="entry name" value="MFS_Amf1_MDR_like"/>
    <property type="match status" value="1"/>
</dbReference>
<evidence type="ECO:0000256" key="5">
    <source>
        <dbReference type="SAM" id="Phobius"/>
    </source>
</evidence>
<keyword evidence="8" id="KW-1185">Reference proteome</keyword>
<sequence>MDTTRHELELGDDLEQHMTDLRPASTTGKVIAEMSLFKEILFVGVVALAQLLTQACLAQALSPLHDIGDSFGVSKPGELSWFCASYSLTVGTFILPAGRLGDIFGSRKVFLLGYIWFTIWTLIAGFAVYSNVILFHFSRAFQGIGPALILPNGLALLGRAYKPGMRKNMAFSIFGAVAPTGFLLGATFAGIFTELVWWPWNFWVGGMVMILATIVSFYAIPTGLDKGALTSFRWEDLSRLDPAGITTGVLGLVLFNIAWNQGPNVGWNVPYTYVLLILGVLFFAIFIFIELRWSEYPILPIREFKRDIYFVFACMALGWSSFGIWVFYWWQISTQLRGHSILLTVAQQTPAGISGTIAAIGTGFLLSRIPAQYIILASMLAFCVGNIIFATLPVNQIYWAQTFVGIVIIPFGMDMSFPSGTIISSNSMRREHQGVAGSVINTVVNYAVSIGLGIAGTAEAQVNKDGVHLLEGYRSAFYVAIGLSGMGSIVALVYCIMIKLDGNTGYGGDESEEKQ</sequence>
<gene>
    <name evidence="7" type="ORF">BZA70DRAFT_104111</name>
</gene>
<feature type="transmembrane region" description="Helical" evidence="5">
    <location>
        <begin position="240"/>
        <end position="259"/>
    </location>
</feature>
<dbReference type="Gene3D" id="1.20.1250.20">
    <property type="entry name" value="MFS general substrate transporter like domains"/>
    <property type="match status" value="1"/>
</dbReference>
<feature type="transmembrane region" description="Helical" evidence="5">
    <location>
        <begin position="140"/>
        <end position="158"/>
    </location>
</feature>
<dbReference type="Proteomes" id="UP001498771">
    <property type="component" value="Unassembled WGS sequence"/>
</dbReference>
<proteinExistence type="predicted"/>
<feature type="transmembrane region" description="Helical" evidence="5">
    <location>
        <begin position="40"/>
        <end position="64"/>
    </location>
</feature>
<dbReference type="SUPFAM" id="SSF103473">
    <property type="entry name" value="MFS general substrate transporter"/>
    <property type="match status" value="2"/>
</dbReference>
<evidence type="ECO:0000256" key="3">
    <source>
        <dbReference type="ARBA" id="ARBA00022989"/>
    </source>
</evidence>
<evidence type="ECO:0000313" key="7">
    <source>
        <dbReference type="EMBL" id="KAK7202369.1"/>
    </source>
</evidence>
<feature type="transmembrane region" description="Helical" evidence="5">
    <location>
        <begin position="373"/>
        <end position="392"/>
    </location>
</feature>
<dbReference type="Pfam" id="PF07690">
    <property type="entry name" value="MFS_1"/>
    <property type="match status" value="1"/>
</dbReference>
<evidence type="ECO:0000259" key="6">
    <source>
        <dbReference type="PROSITE" id="PS50850"/>
    </source>
</evidence>
<keyword evidence="4 5" id="KW-0472">Membrane</keyword>
<dbReference type="PANTHER" id="PTHR42718">
    <property type="entry name" value="MAJOR FACILITATOR SUPERFAMILY MULTIDRUG TRANSPORTER MFSC"/>
    <property type="match status" value="1"/>
</dbReference>
<comment type="subcellular location">
    <subcellularLocation>
        <location evidence="1">Membrane</location>
        <topology evidence="1">Multi-pass membrane protein</topology>
    </subcellularLocation>
</comment>
<feature type="transmembrane region" description="Helical" evidence="5">
    <location>
        <begin position="79"/>
        <end position="97"/>
    </location>
</feature>